<dbReference type="EMBL" id="AYZQ01000001">
    <property type="protein sequence ID" value="KRM72946.1"/>
    <property type="molecule type" value="Genomic_DNA"/>
</dbReference>
<proteinExistence type="inferred from homology"/>
<dbReference type="InterPro" id="IPR023011">
    <property type="entry name" value="ATP_synth_F0_asu_AS"/>
</dbReference>
<comment type="subcellular location">
    <subcellularLocation>
        <location evidence="11 12">Cell membrane</location>
        <topology evidence="11 12">Multi-pass membrane protein</topology>
    </subcellularLocation>
    <subcellularLocation>
        <location evidence="1">Membrane</location>
        <topology evidence="1">Multi-pass membrane protein</topology>
    </subcellularLocation>
</comment>
<dbReference type="PROSITE" id="PS00449">
    <property type="entry name" value="ATPASE_A"/>
    <property type="match status" value="1"/>
</dbReference>
<dbReference type="GO" id="GO:0005886">
    <property type="term" value="C:plasma membrane"/>
    <property type="evidence" value="ECO:0007669"/>
    <property type="project" value="UniProtKB-SubCell"/>
</dbReference>
<dbReference type="InterPro" id="IPR035908">
    <property type="entry name" value="F0_ATP_A_sf"/>
</dbReference>
<dbReference type="PATRIC" id="fig|1423727.3.peg.663"/>
<dbReference type="InterPro" id="IPR045082">
    <property type="entry name" value="ATP_syn_F0_a_bact/chloroplast"/>
</dbReference>
<evidence type="ECO:0000256" key="7">
    <source>
        <dbReference type="ARBA" id="ARBA00022989"/>
    </source>
</evidence>
<evidence type="ECO:0000256" key="3">
    <source>
        <dbReference type="ARBA" id="ARBA00022448"/>
    </source>
</evidence>
<evidence type="ECO:0000256" key="10">
    <source>
        <dbReference type="ARBA" id="ARBA00023310"/>
    </source>
</evidence>
<evidence type="ECO:0000256" key="4">
    <source>
        <dbReference type="ARBA" id="ARBA00022547"/>
    </source>
</evidence>
<dbReference type="PRINTS" id="PR00123">
    <property type="entry name" value="ATPASEA"/>
</dbReference>
<keyword evidence="9 11" id="KW-0472">Membrane</keyword>
<evidence type="ECO:0000313" key="13">
    <source>
        <dbReference type="EMBL" id="KRM72946.1"/>
    </source>
</evidence>
<dbReference type="Proteomes" id="UP000051672">
    <property type="component" value="Unassembled WGS sequence"/>
</dbReference>
<evidence type="ECO:0000256" key="9">
    <source>
        <dbReference type="ARBA" id="ARBA00023136"/>
    </source>
</evidence>
<evidence type="ECO:0000256" key="2">
    <source>
        <dbReference type="ARBA" id="ARBA00006810"/>
    </source>
</evidence>
<dbReference type="HAMAP" id="MF_01393">
    <property type="entry name" value="ATP_synth_a_bact"/>
    <property type="match status" value="1"/>
</dbReference>
<dbReference type="STRING" id="1423727.FC34_GL000660"/>
<dbReference type="AlphaFoldDB" id="A0A0R2B2H5"/>
<keyword evidence="5 11" id="KW-0812">Transmembrane</keyword>
<dbReference type="GO" id="GO:0046933">
    <property type="term" value="F:proton-transporting ATP synthase activity, rotational mechanism"/>
    <property type="evidence" value="ECO:0007669"/>
    <property type="project" value="UniProtKB-UniRule"/>
</dbReference>
<feature type="transmembrane region" description="Helical" evidence="11">
    <location>
        <begin position="31"/>
        <end position="54"/>
    </location>
</feature>
<dbReference type="PANTHER" id="PTHR42823">
    <property type="entry name" value="ATP SYNTHASE SUBUNIT A, CHLOROPLASTIC"/>
    <property type="match status" value="1"/>
</dbReference>
<keyword evidence="14" id="KW-1185">Reference proteome</keyword>
<evidence type="ECO:0000256" key="8">
    <source>
        <dbReference type="ARBA" id="ARBA00023065"/>
    </source>
</evidence>
<feature type="transmembrane region" description="Helical" evidence="11">
    <location>
        <begin position="199"/>
        <end position="221"/>
    </location>
</feature>
<keyword evidence="6 11" id="KW-0375">Hydrogen ion transport</keyword>
<evidence type="ECO:0000313" key="14">
    <source>
        <dbReference type="Proteomes" id="UP000051672"/>
    </source>
</evidence>
<dbReference type="GO" id="GO:0042777">
    <property type="term" value="P:proton motive force-driven plasma membrane ATP synthesis"/>
    <property type="evidence" value="ECO:0007669"/>
    <property type="project" value="TreeGrafter"/>
</dbReference>
<dbReference type="PANTHER" id="PTHR42823:SF3">
    <property type="entry name" value="ATP SYNTHASE SUBUNIT A, CHLOROPLASTIC"/>
    <property type="match status" value="1"/>
</dbReference>
<keyword evidence="7 11" id="KW-1133">Transmembrane helix</keyword>
<evidence type="ECO:0000256" key="1">
    <source>
        <dbReference type="ARBA" id="ARBA00004141"/>
    </source>
</evidence>
<dbReference type="GO" id="GO:0045259">
    <property type="term" value="C:proton-transporting ATP synthase complex"/>
    <property type="evidence" value="ECO:0007669"/>
    <property type="project" value="UniProtKB-KW"/>
</dbReference>
<evidence type="ECO:0000256" key="11">
    <source>
        <dbReference type="HAMAP-Rule" id="MF_01393"/>
    </source>
</evidence>
<dbReference type="CDD" id="cd00310">
    <property type="entry name" value="ATP-synt_Fo_a_6"/>
    <property type="match status" value="1"/>
</dbReference>
<evidence type="ECO:0000256" key="5">
    <source>
        <dbReference type="ARBA" id="ARBA00022692"/>
    </source>
</evidence>
<evidence type="ECO:0000256" key="6">
    <source>
        <dbReference type="ARBA" id="ARBA00022781"/>
    </source>
</evidence>
<dbReference type="Gene3D" id="1.20.120.220">
    <property type="entry name" value="ATP synthase, F0 complex, subunit A"/>
    <property type="match status" value="1"/>
</dbReference>
<reference evidence="13 14" key="1">
    <citation type="journal article" date="2015" name="Genome Announc.">
        <title>Expanding the biotechnology potential of lactobacilli through comparative genomics of 213 strains and associated genera.</title>
        <authorList>
            <person name="Sun Z."/>
            <person name="Harris H.M."/>
            <person name="McCann A."/>
            <person name="Guo C."/>
            <person name="Argimon S."/>
            <person name="Zhang W."/>
            <person name="Yang X."/>
            <person name="Jeffery I.B."/>
            <person name="Cooney J.C."/>
            <person name="Kagawa T.F."/>
            <person name="Liu W."/>
            <person name="Song Y."/>
            <person name="Salvetti E."/>
            <person name="Wrobel A."/>
            <person name="Rasinkangas P."/>
            <person name="Parkhill J."/>
            <person name="Rea M.C."/>
            <person name="O'Sullivan O."/>
            <person name="Ritari J."/>
            <person name="Douillard F.P."/>
            <person name="Paul Ross R."/>
            <person name="Yang R."/>
            <person name="Briner A.E."/>
            <person name="Felis G.E."/>
            <person name="de Vos W.M."/>
            <person name="Barrangou R."/>
            <person name="Klaenhammer T.R."/>
            <person name="Caufield P.W."/>
            <person name="Cui Y."/>
            <person name="Zhang H."/>
            <person name="O'Toole P.W."/>
        </authorList>
    </citation>
    <scope>NUCLEOTIDE SEQUENCE [LARGE SCALE GENOMIC DNA]</scope>
    <source>
        <strain evidence="13 14">DSM 23927</strain>
    </source>
</reference>
<dbReference type="NCBIfam" id="TIGR01131">
    <property type="entry name" value="ATP_synt_6_or_A"/>
    <property type="match status" value="1"/>
</dbReference>
<comment type="similarity">
    <text evidence="2 11 12">Belongs to the ATPase A chain family.</text>
</comment>
<name>A0A0R2B2H5_9LACO</name>
<feature type="transmembrane region" description="Helical" evidence="11">
    <location>
        <begin position="165"/>
        <end position="187"/>
    </location>
</feature>
<dbReference type="NCBIfam" id="NF004479">
    <property type="entry name" value="PRK05815.1-4"/>
    <property type="match status" value="1"/>
</dbReference>
<dbReference type="Pfam" id="PF00119">
    <property type="entry name" value="ATP-synt_A"/>
    <property type="match status" value="1"/>
</dbReference>
<keyword evidence="4 11" id="KW-0138">CF(0)</keyword>
<keyword evidence="11" id="KW-1003">Cell membrane</keyword>
<keyword evidence="8 11" id="KW-0406">Ion transport</keyword>
<sequence>MAVNFLAPNCGKEVNSVNESYPYLVLFGLRFNLANCIAILVSAILIFALVFWLSRKPAIRPGKKQNVLEYMIDFTNGIVKGAMPGPEGNRFGLLAFVLFLFVFVNNQIGLFLQIDAGGKTWFRSPTADPIITMTLAMTVLLLSHYFAVVFTGFKGYMKGFVSPLAFLAPINILEEFTNFVTLAMRLYGNIFAGEVLLLLIRSLAFSGGSMGWLSFIAGFLMEMVWQGFSVFIGSIQAYVFVTLGMVYISHKVVPE</sequence>
<feature type="transmembrane region" description="Helical" evidence="11">
    <location>
        <begin position="130"/>
        <end position="153"/>
    </location>
</feature>
<evidence type="ECO:0000256" key="12">
    <source>
        <dbReference type="RuleBase" id="RU000483"/>
    </source>
</evidence>
<gene>
    <name evidence="11" type="primary">atpB</name>
    <name evidence="13" type="ORF">FC34_GL000660</name>
</gene>
<dbReference type="InterPro" id="IPR000568">
    <property type="entry name" value="ATP_synth_F0_asu"/>
</dbReference>
<keyword evidence="3 11" id="KW-0813">Transport</keyword>
<accession>A0A0R2B2H5</accession>
<comment type="caution">
    <text evidence="13">The sequence shown here is derived from an EMBL/GenBank/DDBJ whole genome shotgun (WGS) entry which is preliminary data.</text>
</comment>
<feature type="transmembrane region" description="Helical" evidence="11">
    <location>
        <begin position="91"/>
        <end position="110"/>
    </location>
</feature>
<comment type="function">
    <text evidence="11 12">Key component of the proton channel; it plays a direct role in the translocation of protons across the membrane.</text>
</comment>
<feature type="transmembrane region" description="Helical" evidence="11">
    <location>
        <begin position="228"/>
        <end position="248"/>
    </location>
</feature>
<keyword evidence="10 11" id="KW-0066">ATP synthesis</keyword>
<dbReference type="SUPFAM" id="SSF81336">
    <property type="entry name" value="F1F0 ATP synthase subunit A"/>
    <property type="match status" value="1"/>
</dbReference>
<organism evidence="13 14">
    <name type="scientific">Lacticaseibacillus brantae DSM 23927</name>
    <dbReference type="NCBI Taxonomy" id="1423727"/>
    <lineage>
        <taxon>Bacteria</taxon>
        <taxon>Bacillati</taxon>
        <taxon>Bacillota</taxon>
        <taxon>Bacilli</taxon>
        <taxon>Lactobacillales</taxon>
        <taxon>Lactobacillaceae</taxon>
        <taxon>Lacticaseibacillus</taxon>
    </lineage>
</organism>
<protein>
    <recommendedName>
        <fullName evidence="11 12">ATP synthase subunit a</fullName>
    </recommendedName>
    <alternativeName>
        <fullName evidence="11">ATP synthase F0 sector subunit a</fullName>
    </alternativeName>
    <alternativeName>
        <fullName evidence="11">F-ATPase subunit 6</fullName>
    </alternativeName>
</protein>